<comment type="caution">
    <text evidence="3">The sequence shown here is derived from an EMBL/GenBank/DDBJ whole genome shotgun (WGS) entry which is preliminary data.</text>
</comment>
<sequence>MRTLLAVASLLLVAGCGNGTVDHPVQGTADPSASPGPAGPQLLRTRGALEVIDRGDGPVLCVGVVATSLPPQCDGPALAGWSWREHRGGFESRAGVRFGSFALTGTYDGDTFTVVDAGPTADLKMLTRPGLPVSDTRGDADVDVAGLQESLTTVGGFLLASHRGGVVHLEVVYDDGTLQRRLDEKYGAGRVQVRSALVPVEQTSGGSTMPVHIPAAPGRVSTLGLATVLDPGDGPTLCVGGVRESYPPQCDGLPLAGWDWSDHDGTYDHSGEVRFGGYAVTGTWDGETFTVESAVPAAGYDPAPLASPAYPVPAQHHTAVELAAIAREVTDLPGADGSEVHGQNVVVTVVYDDGSLQRWADREWGDGTVVVTPLLVDES</sequence>
<name>A0ABS7U9S7_9ACTN</name>
<dbReference type="EMBL" id="JAIQZJ010000002">
    <property type="protein sequence ID" value="MBZ5737582.1"/>
    <property type="molecule type" value="Genomic_DNA"/>
</dbReference>
<keyword evidence="2" id="KW-0732">Signal</keyword>
<feature type="chain" id="PRO_5046465825" evidence="2">
    <location>
        <begin position="20"/>
        <end position="379"/>
    </location>
</feature>
<reference evidence="3 4" key="1">
    <citation type="submission" date="2021-09" db="EMBL/GenBank/DDBJ databases">
        <title>Whole genome sequence of Nocardioides sp. GBK3QG-3.</title>
        <authorList>
            <person name="Tuo L."/>
        </authorList>
    </citation>
    <scope>NUCLEOTIDE SEQUENCE [LARGE SCALE GENOMIC DNA]</scope>
    <source>
        <strain evidence="3 4">GBK3QG-3</strain>
    </source>
</reference>
<evidence type="ECO:0000256" key="2">
    <source>
        <dbReference type="SAM" id="SignalP"/>
    </source>
</evidence>
<dbReference type="PROSITE" id="PS51257">
    <property type="entry name" value="PROKAR_LIPOPROTEIN"/>
    <property type="match status" value="1"/>
</dbReference>
<proteinExistence type="predicted"/>
<feature type="region of interest" description="Disordered" evidence="1">
    <location>
        <begin position="23"/>
        <end position="42"/>
    </location>
</feature>
<dbReference type="Proteomes" id="UP000780875">
    <property type="component" value="Unassembled WGS sequence"/>
</dbReference>
<feature type="compositionally biased region" description="Low complexity" evidence="1">
    <location>
        <begin position="31"/>
        <end position="40"/>
    </location>
</feature>
<evidence type="ECO:0000313" key="3">
    <source>
        <dbReference type="EMBL" id="MBZ5737582.1"/>
    </source>
</evidence>
<evidence type="ECO:0000313" key="4">
    <source>
        <dbReference type="Proteomes" id="UP000780875"/>
    </source>
</evidence>
<gene>
    <name evidence="3" type="ORF">K8U61_05360</name>
</gene>
<feature type="signal peptide" evidence="2">
    <location>
        <begin position="1"/>
        <end position="19"/>
    </location>
</feature>
<protein>
    <submittedName>
        <fullName evidence="3">Uncharacterized protein</fullName>
    </submittedName>
</protein>
<accession>A0ABS7U9S7</accession>
<keyword evidence="4" id="KW-1185">Reference proteome</keyword>
<dbReference type="RefSeq" id="WP_224121959.1">
    <property type="nucleotide sequence ID" value="NZ_JAIQZJ010000002.1"/>
</dbReference>
<organism evidence="3 4">
    <name type="scientific">Nocardioides mangrovi</name>
    <dbReference type="NCBI Taxonomy" id="2874580"/>
    <lineage>
        <taxon>Bacteria</taxon>
        <taxon>Bacillati</taxon>
        <taxon>Actinomycetota</taxon>
        <taxon>Actinomycetes</taxon>
        <taxon>Propionibacteriales</taxon>
        <taxon>Nocardioidaceae</taxon>
        <taxon>Nocardioides</taxon>
    </lineage>
</organism>
<evidence type="ECO:0000256" key="1">
    <source>
        <dbReference type="SAM" id="MobiDB-lite"/>
    </source>
</evidence>